<accession>A0A509EH77</accession>
<evidence type="ECO:0000313" key="2">
    <source>
        <dbReference type="EMBL" id="VUD73510.1"/>
    </source>
</evidence>
<dbReference type="SMART" id="SM00953">
    <property type="entry name" value="RES"/>
    <property type="match status" value="1"/>
</dbReference>
<proteinExistence type="predicted"/>
<dbReference type="InterPro" id="IPR014914">
    <property type="entry name" value="RES_dom"/>
</dbReference>
<dbReference type="Proteomes" id="UP000410984">
    <property type="component" value="Unassembled WGS sequence"/>
</dbReference>
<keyword evidence="3" id="KW-1185">Reference proteome</keyword>
<gene>
    <name evidence="2" type="ORF">MET9862_04127</name>
</gene>
<evidence type="ECO:0000313" key="3">
    <source>
        <dbReference type="Proteomes" id="UP000410984"/>
    </source>
</evidence>
<reference evidence="2 3" key="1">
    <citation type="submission" date="2019-06" db="EMBL/GenBank/DDBJ databases">
        <authorList>
            <person name="Rodrigo-Torres L."/>
            <person name="Arahal R. D."/>
            <person name="Lucena T."/>
        </authorList>
    </citation>
    <scope>NUCLEOTIDE SEQUENCE [LARGE SCALE GENOMIC DNA]</scope>
    <source>
        <strain evidence="2 3">SB0023/3</strain>
    </source>
</reference>
<dbReference type="Pfam" id="PF08808">
    <property type="entry name" value="RES"/>
    <property type="match status" value="1"/>
</dbReference>
<organism evidence="2 3">
    <name type="scientific">Methylobacterium symbioticum</name>
    <dbReference type="NCBI Taxonomy" id="2584084"/>
    <lineage>
        <taxon>Bacteria</taxon>
        <taxon>Pseudomonadati</taxon>
        <taxon>Pseudomonadota</taxon>
        <taxon>Alphaproteobacteria</taxon>
        <taxon>Hyphomicrobiales</taxon>
        <taxon>Methylobacteriaceae</taxon>
        <taxon>Methylobacterium</taxon>
    </lineage>
</organism>
<dbReference type="OrthoDB" id="9795903at2"/>
<feature type="domain" description="RES" evidence="1">
    <location>
        <begin position="82"/>
        <end position="201"/>
    </location>
</feature>
<sequence length="240" mass="26703">MLSVAAEDFSLTTWKGDAFRLIPSRFPPVSVYDGLVADGRVEALVAVEDITNPRLRSIDRLARLRPGVPADAPRLQNWNHAPFAYGNPEGSRFFDHLRPCLELAADRQTALAVSVARRERFLARTREAPIGLDMRMLRTPAEGRFVDLRHVPADLDAKACREIGARVSSEADGVLYHPPERSSATCLAVLRASVLGRSIQTVHYRYVWTGRRIALLYAFDDEGREVRPETLGGEEDVLAA</sequence>
<name>A0A509EH77_9HYPH</name>
<protein>
    <recommendedName>
        <fullName evidence="1">RES domain-containing protein</fullName>
    </recommendedName>
</protein>
<dbReference type="AlphaFoldDB" id="A0A509EH77"/>
<evidence type="ECO:0000259" key="1">
    <source>
        <dbReference type="SMART" id="SM00953"/>
    </source>
</evidence>
<dbReference type="EMBL" id="CABFPH010000074">
    <property type="protein sequence ID" value="VUD73510.1"/>
    <property type="molecule type" value="Genomic_DNA"/>
</dbReference>